<sequence length="239" mass="27103">MKCYPHVKNVMLWDLDGTVINSFGRVSPCLDANGNLDLQKYINTACTHDKVMTDSLLPLAEIMKAYQKLEGTHNIVITARTMGKSDYYFLRKHGLITSTRQACSLMSRDRLHKYFDLDEVLKIYRCKDGEYKGFYFDRVREMYPNATITMIDDHKGVLAVAVEKGFRAVDATLLNDIIGIGATIAGADFLDDMLTDFSDPEILEENITRLWETLTVEEQESLSTTVSTLAKRSHIEKVA</sequence>
<evidence type="ECO:0000313" key="2">
    <source>
        <dbReference type="Proteomes" id="UP000241842"/>
    </source>
</evidence>
<dbReference type="EMBL" id="MG030347">
    <property type="protein sequence ID" value="ATW69981.1"/>
    <property type="molecule type" value="Genomic_DNA"/>
</dbReference>
<proteinExistence type="predicted"/>
<dbReference type="Gene3D" id="3.40.50.1000">
    <property type="entry name" value="HAD superfamily/HAD-like"/>
    <property type="match status" value="1"/>
</dbReference>
<organism evidence="1 2">
    <name type="scientific">Proteus phage PM135</name>
    <dbReference type="NCBI Taxonomy" id="2048008"/>
    <lineage>
        <taxon>Viruses</taxon>
        <taxon>Duplodnaviria</taxon>
        <taxon>Heunggongvirae</taxon>
        <taxon>Uroviricota</taxon>
        <taxon>Caudoviricetes</taxon>
        <taxon>Demerecviridae</taxon>
        <taxon>Novosibvirus</taxon>
        <taxon>Novosibvirus PM135</taxon>
    </lineage>
</organism>
<keyword evidence="2" id="KW-1185">Reference proteome</keyword>
<accession>A0A2H4PRQ0</accession>
<dbReference type="GeneID" id="40097318"/>
<protein>
    <submittedName>
        <fullName evidence="1">Deoxynucleoside-5'-monophosphatase</fullName>
    </submittedName>
</protein>
<dbReference type="RefSeq" id="YP_009620665.1">
    <property type="nucleotide sequence ID" value="NC_042090.1"/>
</dbReference>
<dbReference type="OrthoDB" id="16960at10239"/>
<dbReference type="InterPro" id="IPR023214">
    <property type="entry name" value="HAD_sf"/>
</dbReference>
<dbReference type="KEGG" id="vg:40097318"/>
<evidence type="ECO:0000313" key="1">
    <source>
        <dbReference type="EMBL" id="ATW69981.1"/>
    </source>
</evidence>
<name>A0A2H4PRQ0_9CAUD</name>
<reference evidence="2" key="1">
    <citation type="submission" date="2017-10" db="EMBL/GenBank/DDBJ databases">
        <title>Isolation and characterization of a group of new proteus bacteriophages.</title>
        <authorList>
            <person name="Kozlova Y.N."/>
            <person name="Morozova V.V."/>
            <person name="Babkin I.V."/>
            <person name="Tikunova N.V."/>
            <person name="Bokovaya O.V."/>
            <person name="Shedko E.D."/>
        </authorList>
    </citation>
    <scope>NUCLEOTIDE SEQUENCE [LARGE SCALE GENOMIC DNA]</scope>
</reference>
<dbReference type="Proteomes" id="UP000241842">
    <property type="component" value="Segment"/>
</dbReference>